<evidence type="ECO:0000313" key="2">
    <source>
        <dbReference type="EMBL" id="XBT84655.1"/>
    </source>
</evidence>
<protein>
    <submittedName>
        <fullName evidence="2">Uncharacterized protein</fullName>
    </submittedName>
</protein>
<sequence length="61" mass="6612">MNSTAAYTLALVLIGGPLAMLAPFVIARRLVDQHGDQVADDIARLSDVPTVPTTRRELSHR</sequence>
<feature type="transmembrane region" description="Helical" evidence="1">
    <location>
        <begin position="6"/>
        <end position="27"/>
    </location>
</feature>
<name>A0AAU7RB36_9ACTN</name>
<keyword evidence="1" id="KW-1133">Transmembrane helix</keyword>
<dbReference type="RefSeq" id="WP_349880836.1">
    <property type="nucleotide sequence ID" value="NZ_CP157974.1"/>
</dbReference>
<accession>A0AAU7RB36</accession>
<evidence type="ECO:0000256" key="1">
    <source>
        <dbReference type="SAM" id="Phobius"/>
    </source>
</evidence>
<keyword evidence="1" id="KW-0812">Transmembrane</keyword>
<gene>
    <name evidence="2" type="ORF">ABIH81_14975</name>
</gene>
<organism evidence="2">
    <name type="scientific">Micromonospora sp. HUAS YX12</name>
    <dbReference type="NCBI Taxonomy" id="3156396"/>
    <lineage>
        <taxon>Bacteria</taxon>
        <taxon>Bacillati</taxon>
        <taxon>Actinomycetota</taxon>
        <taxon>Actinomycetes</taxon>
        <taxon>Micromonosporales</taxon>
        <taxon>Micromonosporaceae</taxon>
        <taxon>Micromonospora</taxon>
    </lineage>
</organism>
<proteinExistence type="predicted"/>
<dbReference type="EMBL" id="CP157974">
    <property type="protein sequence ID" value="XBT84655.1"/>
    <property type="molecule type" value="Genomic_DNA"/>
</dbReference>
<keyword evidence="1" id="KW-0472">Membrane</keyword>
<dbReference type="AlphaFoldDB" id="A0AAU7RB36"/>
<reference evidence="2" key="1">
    <citation type="submission" date="2024-06" db="EMBL/GenBank/DDBJ databases">
        <title>Micromonospora sp. strain HUAS YX12 genome sequences.</title>
        <authorList>
            <person name="Mo P."/>
        </authorList>
    </citation>
    <scope>NUCLEOTIDE SEQUENCE</scope>
    <source>
        <strain evidence="2">HUAS YX12</strain>
    </source>
</reference>